<sequence>MQEKPVPQMSTDTPVQEQKQVKPPVVQVNKTPLKKIYTLRVEAPPHARVRVLNIKPKYHDNMKLDAGKYLIEVKKQGYQKYKKWIVLDKDLVLNVSLAANKNPYDTKYFKYVTKIEWKNEHDLFTLKYDKKTDLIWAMQSAYIDYVVQKRPRKIVADAVFAKGTPWPKISATKLDTLIYNGYFRYRGRNFLFKYKNEVTLYKAGTRNGAGNIVARLSKLKVNSMVNYYRLPKEKEMLISNPFRAYQKYFQVKYSRYKNVKFNLPILCTKLKKNSFYSNCSVAYAYNKRTGLYDGPRIRQEKHLEAKDGLYFALNHAKNFALVTPVRAVETEYDKIIFNTKITAEQKLAAVTTLLIKESLAKKKQSVAKIANKMASKAMHMVFGDPKVYGGKLYAATNEFARNIRSKKRTKVSVASFRVHKAKLHLISLK</sequence>
<comment type="caution">
    <text evidence="2">The sequence shown here is derived from an EMBL/GenBank/DDBJ whole genome shotgun (WGS) entry which is preliminary data.</text>
</comment>
<name>A0A7C3GIY1_9BACT</name>
<evidence type="ECO:0000313" key="2">
    <source>
        <dbReference type="EMBL" id="HFB53617.1"/>
    </source>
</evidence>
<protein>
    <recommendedName>
        <fullName evidence="3">PEGA domain-containing protein</fullName>
    </recommendedName>
</protein>
<organism evidence="2">
    <name type="scientific">Sulfurimonas autotrophica</name>
    <dbReference type="NCBI Taxonomy" id="202747"/>
    <lineage>
        <taxon>Bacteria</taxon>
        <taxon>Pseudomonadati</taxon>
        <taxon>Campylobacterota</taxon>
        <taxon>Epsilonproteobacteria</taxon>
        <taxon>Campylobacterales</taxon>
        <taxon>Sulfurimonadaceae</taxon>
        <taxon>Sulfurimonas</taxon>
    </lineage>
</organism>
<feature type="region of interest" description="Disordered" evidence="1">
    <location>
        <begin position="1"/>
        <end position="23"/>
    </location>
</feature>
<reference evidence="2" key="1">
    <citation type="journal article" date="2020" name="mSystems">
        <title>Genome- and Community-Level Interaction Insights into Carbon Utilization and Element Cycling Functions of Hydrothermarchaeota in Hydrothermal Sediment.</title>
        <authorList>
            <person name="Zhou Z."/>
            <person name="Liu Y."/>
            <person name="Xu W."/>
            <person name="Pan J."/>
            <person name="Luo Z.H."/>
            <person name="Li M."/>
        </authorList>
    </citation>
    <scope>NUCLEOTIDE SEQUENCE [LARGE SCALE GENOMIC DNA]</scope>
    <source>
        <strain evidence="2">HyVt-507</strain>
    </source>
</reference>
<proteinExistence type="predicted"/>
<accession>A0A7C3GIY1</accession>
<dbReference type="Proteomes" id="UP000886390">
    <property type="component" value="Unassembled WGS sequence"/>
</dbReference>
<evidence type="ECO:0000256" key="1">
    <source>
        <dbReference type="SAM" id="MobiDB-lite"/>
    </source>
</evidence>
<dbReference type="AlphaFoldDB" id="A0A7C3GIY1"/>
<dbReference type="EMBL" id="DRNH01000145">
    <property type="protein sequence ID" value="HFB53617.1"/>
    <property type="molecule type" value="Genomic_DNA"/>
</dbReference>
<evidence type="ECO:0008006" key="3">
    <source>
        <dbReference type="Google" id="ProtNLM"/>
    </source>
</evidence>
<gene>
    <name evidence="2" type="ORF">ENJ67_02680</name>
</gene>
<feature type="compositionally biased region" description="Low complexity" evidence="1">
    <location>
        <begin position="14"/>
        <end position="23"/>
    </location>
</feature>